<dbReference type="PROSITE" id="PS50158">
    <property type="entry name" value="ZF_CCHC"/>
    <property type="match status" value="1"/>
</dbReference>
<dbReference type="AlphaFoldDB" id="A0A1Y2F2B6"/>
<keyword evidence="8 12" id="KW-0694">RNA-binding</keyword>
<feature type="domain" description="C3H1-type" evidence="14">
    <location>
        <begin position="60"/>
        <end position="88"/>
    </location>
</feature>
<keyword evidence="7 11" id="KW-0862">Zinc</keyword>
<dbReference type="Pfam" id="PF00642">
    <property type="entry name" value="zf-CCCH"/>
    <property type="match status" value="2"/>
</dbReference>
<keyword evidence="9 12" id="KW-0539">Nucleus</keyword>
<evidence type="ECO:0000256" key="8">
    <source>
        <dbReference type="ARBA" id="ARBA00022884"/>
    </source>
</evidence>
<feature type="compositionally biased region" description="Low complexity" evidence="13">
    <location>
        <begin position="1"/>
        <end position="33"/>
    </location>
</feature>
<dbReference type="GO" id="GO:0005634">
    <property type="term" value="C:nucleus"/>
    <property type="evidence" value="ECO:0007669"/>
    <property type="project" value="UniProtKB-SubCell"/>
</dbReference>
<dbReference type="OrthoDB" id="1914176at2759"/>
<dbReference type="Pfam" id="PF00098">
    <property type="entry name" value="zf-CCHC"/>
    <property type="match status" value="1"/>
</dbReference>
<keyword evidence="4 11" id="KW-0479">Metal-binding</keyword>
<dbReference type="InterPro" id="IPR000571">
    <property type="entry name" value="Znf_CCCH"/>
</dbReference>
<feature type="domain" description="C3H1-type" evidence="14">
    <location>
        <begin position="108"/>
        <end position="130"/>
    </location>
</feature>
<dbReference type="PROSITE" id="PS50103">
    <property type="entry name" value="ZF_C3H1"/>
    <property type="match status" value="5"/>
</dbReference>
<evidence type="ECO:0000313" key="16">
    <source>
        <dbReference type="EMBL" id="ORY78020.1"/>
    </source>
</evidence>
<organism evidence="16 17">
    <name type="scientific">Leucosporidium creatinivorum</name>
    <dbReference type="NCBI Taxonomy" id="106004"/>
    <lineage>
        <taxon>Eukaryota</taxon>
        <taxon>Fungi</taxon>
        <taxon>Dikarya</taxon>
        <taxon>Basidiomycota</taxon>
        <taxon>Pucciniomycotina</taxon>
        <taxon>Microbotryomycetes</taxon>
        <taxon>Leucosporidiales</taxon>
        <taxon>Leucosporidium</taxon>
    </lineage>
</organism>
<name>A0A1Y2F2B6_9BASI</name>
<evidence type="ECO:0000256" key="2">
    <source>
        <dbReference type="ARBA" id="ARBA00008907"/>
    </source>
</evidence>
<evidence type="ECO:0000256" key="3">
    <source>
        <dbReference type="ARBA" id="ARBA00022664"/>
    </source>
</evidence>
<feature type="domain" description="CCHC-type" evidence="15">
    <location>
        <begin position="260"/>
        <end position="275"/>
    </location>
</feature>
<reference evidence="16 17" key="1">
    <citation type="submission" date="2016-07" db="EMBL/GenBank/DDBJ databases">
        <title>Pervasive Adenine N6-methylation of Active Genes in Fungi.</title>
        <authorList>
            <consortium name="DOE Joint Genome Institute"/>
            <person name="Mondo S.J."/>
            <person name="Dannebaum R.O."/>
            <person name="Kuo R.C."/>
            <person name="Labutti K."/>
            <person name="Haridas S."/>
            <person name="Kuo A."/>
            <person name="Salamov A."/>
            <person name="Ahrendt S.R."/>
            <person name="Lipzen A."/>
            <person name="Sullivan W."/>
            <person name="Andreopoulos W.B."/>
            <person name="Clum A."/>
            <person name="Lindquist E."/>
            <person name="Daum C."/>
            <person name="Ramamoorthy G.K."/>
            <person name="Gryganskyi A."/>
            <person name="Culley D."/>
            <person name="Magnuson J.K."/>
            <person name="James T.Y."/>
            <person name="O'Malley M.A."/>
            <person name="Stajich J.E."/>
            <person name="Spatafora J.W."/>
            <person name="Visel A."/>
            <person name="Grigoriev I.V."/>
        </authorList>
    </citation>
    <scope>NUCLEOTIDE SEQUENCE [LARGE SCALE GENOMIC DNA]</scope>
    <source>
        <strain evidence="16 17">62-1032</strain>
    </source>
</reference>
<dbReference type="InterPro" id="IPR001878">
    <property type="entry name" value="Znf_CCHC"/>
</dbReference>
<evidence type="ECO:0000256" key="4">
    <source>
        <dbReference type="ARBA" id="ARBA00022723"/>
    </source>
</evidence>
<keyword evidence="3 12" id="KW-0507">mRNA processing</keyword>
<dbReference type="PANTHER" id="PTHR23102:SF24">
    <property type="entry name" value="CLEAVAGE AND POLYADENYLATION SPECIFICITY FACTOR SUBUNIT 4"/>
    <property type="match status" value="1"/>
</dbReference>
<dbReference type="EMBL" id="MCGR01000030">
    <property type="protein sequence ID" value="ORY78020.1"/>
    <property type="molecule type" value="Genomic_DNA"/>
</dbReference>
<comment type="caution">
    <text evidence="16">The sequence shown here is derived from an EMBL/GenBank/DDBJ whole genome shotgun (WGS) entry which is preliminary data.</text>
</comment>
<dbReference type="Gene3D" id="6.10.250.3220">
    <property type="match status" value="1"/>
</dbReference>
<dbReference type="Gene3D" id="4.10.1000.10">
    <property type="entry name" value="Zinc finger, CCCH-type"/>
    <property type="match status" value="2"/>
</dbReference>
<dbReference type="PANTHER" id="PTHR23102">
    <property type="entry name" value="CLEAVAGE AND POLYADENYLATION SPECIFICITY FACTOR SUBUNIT 4-RELATED"/>
    <property type="match status" value="1"/>
</dbReference>
<comment type="subcellular location">
    <subcellularLocation>
        <location evidence="1 12">Nucleus</location>
    </subcellularLocation>
</comment>
<evidence type="ECO:0000259" key="15">
    <source>
        <dbReference type="PROSITE" id="PS50158"/>
    </source>
</evidence>
<dbReference type="InterPro" id="IPR045348">
    <property type="entry name" value="CPSF4/Yth1"/>
</dbReference>
<feature type="compositionally biased region" description="Gly residues" evidence="13">
    <location>
        <begin position="231"/>
        <end position="248"/>
    </location>
</feature>
<feature type="region of interest" description="Disordered" evidence="13">
    <location>
        <begin position="209"/>
        <end position="251"/>
    </location>
</feature>
<dbReference type="FunFam" id="4.10.1000.10:FF:000017">
    <property type="entry name" value="Cleavage and polyadenylation specificity factor 30 kDa subunit"/>
    <property type="match status" value="1"/>
</dbReference>
<feature type="domain" description="C3H1-type" evidence="14">
    <location>
        <begin position="160"/>
        <end position="187"/>
    </location>
</feature>
<evidence type="ECO:0000313" key="17">
    <source>
        <dbReference type="Proteomes" id="UP000193467"/>
    </source>
</evidence>
<evidence type="ECO:0000256" key="11">
    <source>
        <dbReference type="PROSITE-ProRule" id="PRU00723"/>
    </source>
</evidence>
<feature type="region of interest" description="Disordered" evidence="13">
    <location>
        <begin position="272"/>
        <end position="295"/>
    </location>
</feature>
<evidence type="ECO:0000256" key="12">
    <source>
        <dbReference type="RuleBase" id="RU369008"/>
    </source>
</evidence>
<dbReference type="InParanoid" id="A0A1Y2F2B6"/>
<evidence type="ECO:0000256" key="9">
    <source>
        <dbReference type="ARBA" id="ARBA00023242"/>
    </source>
</evidence>
<keyword evidence="17" id="KW-1185">Reference proteome</keyword>
<comment type="similarity">
    <text evidence="2 12">Belongs to the CPSF4/YTH1 family.</text>
</comment>
<dbReference type="SMART" id="SM00356">
    <property type="entry name" value="ZnF_C3H1"/>
    <property type="match status" value="5"/>
</dbReference>
<feature type="domain" description="C3H1-type" evidence="14">
    <location>
        <begin position="131"/>
        <end position="159"/>
    </location>
</feature>
<dbReference type="Pfam" id="PF14608">
    <property type="entry name" value="zf-CCCH_2"/>
    <property type="match status" value="3"/>
</dbReference>
<evidence type="ECO:0000259" key="14">
    <source>
        <dbReference type="PROSITE" id="PS50103"/>
    </source>
</evidence>
<evidence type="ECO:0000256" key="13">
    <source>
        <dbReference type="SAM" id="MobiDB-lite"/>
    </source>
</evidence>
<dbReference type="InterPro" id="IPR036855">
    <property type="entry name" value="Znf_CCCH_sf"/>
</dbReference>
<evidence type="ECO:0000256" key="5">
    <source>
        <dbReference type="ARBA" id="ARBA00022737"/>
    </source>
</evidence>
<dbReference type="GO" id="GO:0003723">
    <property type="term" value="F:RNA binding"/>
    <property type="evidence" value="ECO:0007669"/>
    <property type="project" value="UniProtKB-UniRule"/>
</dbReference>
<evidence type="ECO:0000256" key="1">
    <source>
        <dbReference type="ARBA" id="ARBA00004123"/>
    </source>
</evidence>
<evidence type="ECO:0000256" key="6">
    <source>
        <dbReference type="ARBA" id="ARBA00022771"/>
    </source>
</evidence>
<accession>A0A1Y2F2B6</accession>
<sequence>MATSSQLHSLSSAPLPLADPSYRPTAPAPPRAADTLRPDFRHTEFQIEPFIKHTLSLKLDADSTLCRPFSTTGACPLGPSCPLRHVSASPLNFLPPQPIPQSAHARTVCKHWLRGLCKKGASCDFMHEYHLRKMPECWFFAKYGFCSNGDECMYLHVTEDMRIRECPQYRKGFCRLGPECPLKHIRRVVCPDYLIGFCAKGPECPFGHPSFDPPPDPPSSSTRIPDVSGARGRGGGGGGYGGGGGGYGDRPKRDVSQIDCYRCGQKGHYANNCPNPNVPGNRGGNERAAPQQHRY</sequence>
<keyword evidence="5 12" id="KW-0677">Repeat</keyword>
<gene>
    <name evidence="16" type="ORF">BCR35DRAFT_342403</name>
</gene>
<dbReference type="Gene3D" id="4.10.60.10">
    <property type="entry name" value="Zinc finger, CCHC-type"/>
    <property type="match status" value="1"/>
</dbReference>
<dbReference type="SMART" id="SM00343">
    <property type="entry name" value="ZnF_C2HC"/>
    <property type="match status" value="1"/>
</dbReference>
<feature type="zinc finger region" description="C3H1-type" evidence="11">
    <location>
        <begin position="108"/>
        <end position="130"/>
    </location>
</feature>
<evidence type="ECO:0000256" key="10">
    <source>
        <dbReference type="ARBA" id="ARBA00024826"/>
    </source>
</evidence>
<keyword evidence="6 11" id="KW-0863">Zinc-finger</keyword>
<comment type="function">
    <text evidence="10 12">Component of the cleavage factor I (CF I) involved in pre-mRNA 3'-end processing.</text>
</comment>
<dbReference type="STRING" id="106004.A0A1Y2F2B6"/>
<feature type="domain" description="C3H1-type" evidence="14">
    <location>
        <begin position="189"/>
        <end position="211"/>
    </location>
</feature>
<feature type="zinc finger region" description="C3H1-type" evidence="11">
    <location>
        <begin position="160"/>
        <end position="187"/>
    </location>
</feature>
<feature type="zinc finger region" description="C3H1-type" evidence="11">
    <location>
        <begin position="189"/>
        <end position="211"/>
    </location>
</feature>
<feature type="zinc finger region" description="C3H1-type" evidence="11">
    <location>
        <begin position="60"/>
        <end position="88"/>
    </location>
</feature>
<dbReference type="Proteomes" id="UP000193467">
    <property type="component" value="Unassembled WGS sequence"/>
</dbReference>
<feature type="zinc finger region" description="C3H1-type" evidence="11">
    <location>
        <begin position="131"/>
        <end position="159"/>
    </location>
</feature>
<dbReference type="SUPFAM" id="SSF90229">
    <property type="entry name" value="CCCH zinc finger"/>
    <property type="match status" value="3"/>
</dbReference>
<dbReference type="InterPro" id="IPR036875">
    <property type="entry name" value="Znf_CCHC_sf"/>
</dbReference>
<evidence type="ECO:0000256" key="7">
    <source>
        <dbReference type="ARBA" id="ARBA00022833"/>
    </source>
</evidence>
<protein>
    <recommendedName>
        <fullName evidence="12">mRNA 3'-end-processing protein</fullName>
    </recommendedName>
</protein>
<dbReference type="GO" id="GO:0008270">
    <property type="term" value="F:zinc ion binding"/>
    <property type="evidence" value="ECO:0007669"/>
    <property type="project" value="UniProtKB-KW"/>
</dbReference>
<feature type="region of interest" description="Disordered" evidence="13">
    <location>
        <begin position="1"/>
        <end position="35"/>
    </location>
</feature>
<dbReference type="SUPFAM" id="SSF57756">
    <property type="entry name" value="Retrovirus zinc finger-like domains"/>
    <property type="match status" value="1"/>
</dbReference>
<proteinExistence type="inferred from homology"/>
<dbReference type="GO" id="GO:0031124">
    <property type="term" value="P:mRNA 3'-end processing"/>
    <property type="evidence" value="ECO:0007669"/>
    <property type="project" value="UniProtKB-UniRule"/>
</dbReference>